<dbReference type="Proteomes" id="UP000678393">
    <property type="component" value="Unassembled WGS sequence"/>
</dbReference>
<evidence type="ECO:0000313" key="2">
    <source>
        <dbReference type="Proteomes" id="UP000678393"/>
    </source>
</evidence>
<protein>
    <submittedName>
        <fullName evidence="1">Uncharacterized protein</fullName>
    </submittedName>
</protein>
<feature type="non-terminal residue" evidence="1">
    <location>
        <position position="1"/>
    </location>
</feature>
<gene>
    <name evidence="1" type="ORF">CUNI_LOCUS12749</name>
</gene>
<dbReference type="AlphaFoldDB" id="A0A8S3ZK76"/>
<evidence type="ECO:0000313" key="1">
    <source>
        <dbReference type="EMBL" id="CAG5127191.1"/>
    </source>
</evidence>
<proteinExistence type="predicted"/>
<sequence length="79" mass="8216">SSIDEVNCKMSAVIHLTDDYYGLLSAFPVLKASRDKKFPVYTSAVVFEEGGGGGGGVLFTMLSLSAIVPTFSSSSSSST</sequence>
<organism evidence="1 2">
    <name type="scientific">Candidula unifasciata</name>
    <dbReference type="NCBI Taxonomy" id="100452"/>
    <lineage>
        <taxon>Eukaryota</taxon>
        <taxon>Metazoa</taxon>
        <taxon>Spiralia</taxon>
        <taxon>Lophotrochozoa</taxon>
        <taxon>Mollusca</taxon>
        <taxon>Gastropoda</taxon>
        <taxon>Heterobranchia</taxon>
        <taxon>Euthyneura</taxon>
        <taxon>Panpulmonata</taxon>
        <taxon>Eupulmonata</taxon>
        <taxon>Stylommatophora</taxon>
        <taxon>Helicina</taxon>
        <taxon>Helicoidea</taxon>
        <taxon>Geomitridae</taxon>
        <taxon>Candidula</taxon>
    </lineage>
</organism>
<reference evidence="1" key="1">
    <citation type="submission" date="2021-04" db="EMBL/GenBank/DDBJ databases">
        <authorList>
            <consortium name="Molecular Ecology Group"/>
        </authorList>
    </citation>
    <scope>NUCLEOTIDE SEQUENCE</scope>
</reference>
<accession>A0A8S3ZK76</accession>
<comment type="caution">
    <text evidence="1">The sequence shown here is derived from an EMBL/GenBank/DDBJ whole genome shotgun (WGS) entry which is preliminary data.</text>
</comment>
<keyword evidence="2" id="KW-1185">Reference proteome</keyword>
<dbReference type="EMBL" id="CAJHNH020002602">
    <property type="protein sequence ID" value="CAG5127191.1"/>
    <property type="molecule type" value="Genomic_DNA"/>
</dbReference>
<feature type="non-terminal residue" evidence="1">
    <location>
        <position position="79"/>
    </location>
</feature>
<name>A0A8S3ZK76_9EUPU</name>